<protein>
    <submittedName>
        <fullName evidence="1">Uncharacterized protein</fullName>
    </submittedName>
</protein>
<dbReference type="RefSeq" id="WP_230868253.1">
    <property type="nucleotide sequence ID" value="NZ_CP046640.1"/>
</dbReference>
<gene>
    <name evidence="1" type="ORF">GM661_00410</name>
</gene>
<sequence length="53" mass="6067">MSCPNCGLPNYEGLCPVCEADEQAYMEELHWAFGDFYEGQTRNCENEEEKNNG</sequence>
<dbReference type="EMBL" id="CP046640">
    <property type="protein sequence ID" value="QTL96535.1"/>
    <property type="molecule type" value="Genomic_DNA"/>
</dbReference>
<name>A0A8A7K8U2_9FIRM</name>
<evidence type="ECO:0000313" key="1">
    <source>
        <dbReference type="EMBL" id="QTL96535.1"/>
    </source>
</evidence>
<proteinExistence type="predicted"/>
<organism evidence="1 2">
    <name type="scientific">Iocasia fonsfrigidae</name>
    <dbReference type="NCBI Taxonomy" id="2682810"/>
    <lineage>
        <taxon>Bacteria</taxon>
        <taxon>Bacillati</taxon>
        <taxon>Bacillota</taxon>
        <taxon>Clostridia</taxon>
        <taxon>Halanaerobiales</taxon>
        <taxon>Halanaerobiaceae</taxon>
        <taxon>Iocasia</taxon>
    </lineage>
</organism>
<evidence type="ECO:0000313" key="2">
    <source>
        <dbReference type="Proteomes" id="UP000665020"/>
    </source>
</evidence>
<keyword evidence="2" id="KW-1185">Reference proteome</keyword>
<accession>A0A8A7K8U2</accession>
<reference evidence="1" key="1">
    <citation type="submission" date="2019-12" db="EMBL/GenBank/DDBJ databases">
        <authorList>
            <person name="zhang j."/>
            <person name="sun C.M."/>
        </authorList>
    </citation>
    <scope>NUCLEOTIDE SEQUENCE</scope>
    <source>
        <strain evidence="1">NS-1</strain>
    </source>
</reference>
<dbReference type="KEGG" id="ifn:GM661_00410"/>
<dbReference type="AlphaFoldDB" id="A0A8A7K8U2"/>
<dbReference type="Proteomes" id="UP000665020">
    <property type="component" value="Chromosome"/>
</dbReference>